<protein>
    <submittedName>
        <fullName evidence="1">Uncharacterized protein</fullName>
    </submittedName>
</protein>
<dbReference type="VEuPathDB" id="ToxoDB:TGRUB_431570"/>
<reference evidence="1 2" key="1">
    <citation type="submission" date="2014-05" db="EMBL/GenBank/DDBJ databases">
        <authorList>
            <person name="Sibley D."/>
            <person name="Venepally P."/>
            <person name="Karamycheva S."/>
            <person name="Hadjithomas M."/>
            <person name="Khan A."/>
            <person name="Brunk B."/>
            <person name="Roos D."/>
            <person name="Caler E."/>
            <person name="Lorenzi H."/>
        </authorList>
    </citation>
    <scope>NUCLEOTIDE SEQUENCE [LARGE SCALE GENOMIC DNA]</scope>
    <source>
        <strain evidence="1 2">RUB</strain>
    </source>
</reference>
<organism evidence="1 2">
    <name type="scientific">Toxoplasma gondii RUB</name>
    <dbReference type="NCBI Taxonomy" id="935652"/>
    <lineage>
        <taxon>Eukaryota</taxon>
        <taxon>Sar</taxon>
        <taxon>Alveolata</taxon>
        <taxon>Apicomplexa</taxon>
        <taxon>Conoidasida</taxon>
        <taxon>Coccidia</taxon>
        <taxon>Eucoccidiorida</taxon>
        <taxon>Eimeriorina</taxon>
        <taxon>Sarcocystidae</taxon>
        <taxon>Toxoplasma</taxon>
    </lineage>
</organism>
<name>A0A086LWR4_TOXGO</name>
<dbReference type="Proteomes" id="UP000028834">
    <property type="component" value="Unassembled WGS sequence"/>
</dbReference>
<sequence>MLTLLFWTDLLRRIFHEYNSCQDCLVLSACFESKVQCRDSNFSPIVSQVCTEVEVNGVDLRISLSFQPVKATSNRRDNLSGLLEKCRATTCGCVVHDGSQRVADKAPLFLLDDSVLRGDLFVFVGESPVRNWGVRLLPGLRGSTETQSAVRLR</sequence>
<dbReference type="EMBL" id="AFYV02001717">
    <property type="protein sequence ID" value="KFG61082.1"/>
    <property type="molecule type" value="Genomic_DNA"/>
</dbReference>
<dbReference type="AlphaFoldDB" id="A0A086LWR4"/>
<proteinExistence type="predicted"/>
<comment type="caution">
    <text evidence="1">The sequence shown here is derived from an EMBL/GenBank/DDBJ whole genome shotgun (WGS) entry which is preliminary data.</text>
</comment>
<evidence type="ECO:0000313" key="2">
    <source>
        <dbReference type="Proteomes" id="UP000028834"/>
    </source>
</evidence>
<evidence type="ECO:0000313" key="1">
    <source>
        <dbReference type="EMBL" id="KFG61082.1"/>
    </source>
</evidence>
<gene>
    <name evidence="1" type="ORF">TGRUB_431570</name>
</gene>
<accession>A0A086LWR4</accession>